<accession>A0A5N5MQD5</accession>
<sequence length="203" mass="22150">MGNLDAGGAGGLIRDFMAGLEAGGGSSEGRWLRILVCDCSMRCWIPSFPSYLGLLTPFLAQPNPSSPFSCLTKSSSNNPQSSHNMLAASTAINHVSSAHSPVQTPMQQSSRSNEVDTNEFQSSAEKIIQEMVNSSQFSGAGGMISVDYEGDDIKDINRVTRSTQKCVHQWPLPGGQRDGNQEVRSCGWRIWEFEWSKSSFCLY</sequence>
<dbReference type="Proteomes" id="UP000326939">
    <property type="component" value="Chromosome 5"/>
</dbReference>
<organism evidence="2 3">
    <name type="scientific">Salix brachista</name>
    <dbReference type="NCBI Taxonomy" id="2182728"/>
    <lineage>
        <taxon>Eukaryota</taxon>
        <taxon>Viridiplantae</taxon>
        <taxon>Streptophyta</taxon>
        <taxon>Embryophyta</taxon>
        <taxon>Tracheophyta</taxon>
        <taxon>Spermatophyta</taxon>
        <taxon>Magnoliopsida</taxon>
        <taxon>eudicotyledons</taxon>
        <taxon>Gunneridae</taxon>
        <taxon>Pentapetalae</taxon>
        <taxon>rosids</taxon>
        <taxon>fabids</taxon>
        <taxon>Malpighiales</taxon>
        <taxon>Salicaceae</taxon>
        <taxon>Saliceae</taxon>
        <taxon>Salix</taxon>
    </lineage>
</organism>
<dbReference type="AlphaFoldDB" id="A0A5N5MQD5"/>
<feature type="region of interest" description="Disordered" evidence="1">
    <location>
        <begin position="97"/>
        <end position="118"/>
    </location>
</feature>
<evidence type="ECO:0000256" key="1">
    <source>
        <dbReference type="SAM" id="MobiDB-lite"/>
    </source>
</evidence>
<feature type="compositionally biased region" description="Polar residues" evidence="1">
    <location>
        <begin position="97"/>
        <end position="112"/>
    </location>
</feature>
<keyword evidence="3" id="KW-1185">Reference proteome</keyword>
<proteinExistence type="predicted"/>
<protein>
    <submittedName>
        <fullName evidence="2">Uncharacterized protein</fullName>
    </submittedName>
</protein>
<comment type="caution">
    <text evidence="2">The sequence shown here is derived from an EMBL/GenBank/DDBJ whole genome shotgun (WGS) entry which is preliminary data.</text>
</comment>
<gene>
    <name evidence="2" type="ORF">DKX38_007300</name>
</gene>
<evidence type="ECO:0000313" key="3">
    <source>
        <dbReference type="Proteomes" id="UP000326939"/>
    </source>
</evidence>
<reference evidence="3" key="1">
    <citation type="journal article" date="2019" name="Gigascience">
        <title>De novo genome assembly of the endangered Acer yangbiense, a plant species with extremely small populations endemic to Yunnan Province, China.</title>
        <authorList>
            <person name="Yang J."/>
            <person name="Wariss H.M."/>
            <person name="Tao L."/>
            <person name="Zhang R."/>
            <person name="Yun Q."/>
            <person name="Hollingsworth P."/>
            <person name="Dao Z."/>
            <person name="Luo G."/>
            <person name="Guo H."/>
            <person name="Ma Y."/>
            <person name="Sun W."/>
        </authorList>
    </citation>
    <scope>NUCLEOTIDE SEQUENCE [LARGE SCALE GENOMIC DNA]</scope>
    <source>
        <strain evidence="3">cv. br00</strain>
    </source>
</reference>
<dbReference type="EMBL" id="VDCV01000005">
    <property type="protein sequence ID" value="KAB5556391.1"/>
    <property type="molecule type" value="Genomic_DNA"/>
</dbReference>
<evidence type="ECO:0000313" key="2">
    <source>
        <dbReference type="EMBL" id="KAB5556391.1"/>
    </source>
</evidence>
<name>A0A5N5MQD5_9ROSI</name>